<organism evidence="2 3">
    <name type="scientific">Limnospira indica PCC 8005</name>
    <dbReference type="NCBI Taxonomy" id="376219"/>
    <lineage>
        <taxon>Bacteria</taxon>
        <taxon>Bacillati</taxon>
        <taxon>Cyanobacteriota</taxon>
        <taxon>Cyanophyceae</taxon>
        <taxon>Oscillatoriophycideae</taxon>
        <taxon>Oscillatoriales</taxon>
        <taxon>Sirenicapillariaceae</taxon>
        <taxon>Limnospira</taxon>
    </lineage>
</organism>
<dbReference type="EMBL" id="FO818640">
    <property type="protein sequence ID" value="CDM92789.1"/>
    <property type="molecule type" value="Genomic_DNA"/>
</dbReference>
<dbReference type="Proteomes" id="UP000032946">
    <property type="component" value="Chromosome"/>
</dbReference>
<sequence>MAENQPEDPIMFRISDRLFQQLTEFTETLESEDMNPRPNSEGDRTVNPPTDLTNSPLPSESPNSPSE</sequence>
<protein>
    <submittedName>
        <fullName evidence="2">Uncharacterized protein</fullName>
    </submittedName>
</protein>
<accession>A0A9P1NXM2</accession>
<dbReference type="RefSeq" id="WP_006621835.1">
    <property type="nucleotide sequence ID" value="NZ_FO818640.1"/>
</dbReference>
<evidence type="ECO:0000313" key="3">
    <source>
        <dbReference type="Proteomes" id="UP000032946"/>
    </source>
</evidence>
<evidence type="ECO:0000313" key="2">
    <source>
        <dbReference type="EMBL" id="CDM92789.1"/>
    </source>
</evidence>
<feature type="compositionally biased region" description="Low complexity" evidence="1">
    <location>
        <begin position="54"/>
        <end position="67"/>
    </location>
</feature>
<name>A0A9P1NXM2_9CYAN</name>
<feature type="region of interest" description="Disordered" evidence="1">
    <location>
        <begin position="26"/>
        <end position="67"/>
    </location>
</feature>
<proteinExistence type="predicted"/>
<reference evidence="2 3" key="1">
    <citation type="submission" date="2014-02" db="EMBL/GenBank/DDBJ databases">
        <authorList>
            <person name="Genoscope - CEA"/>
        </authorList>
    </citation>
    <scope>NUCLEOTIDE SEQUENCE [LARGE SCALE GENOMIC DNA]</scope>
    <source>
        <strain evidence="2 3">PCC 8005</strain>
    </source>
</reference>
<evidence type="ECO:0000256" key="1">
    <source>
        <dbReference type="SAM" id="MobiDB-lite"/>
    </source>
</evidence>
<dbReference type="AlphaFoldDB" id="A0A9P1NXM2"/>
<gene>
    <name evidence="2" type="ORF">ARTHRO_10462</name>
</gene>
<keyword evidence="3" id="KW-1185">Reference proteome</keyword>